<accession>A0A7S1U592</accession>
<feature type="signal peptide" evidence="3">
    <location>
        <begin position="1"/>
        <end position="22"/>
    </location>
</feature>
<evidence type="ECO:0000256" key="1">
    <source>
        <dbReference type="SAM" id="MobiDB-lite"/>
    </source>
</evidence>
<feature type="transmembrane region" description="Helical" evidence="2">
    <location>
        <begin position="155"/>
        <end position="180"/>
    </location>
</feature>
<feature type="transmembrane region" description="Helical" evidence="2">
    <location>
        <begin position="124"/>
        <end position="143"/>
    </location>
</feature>
<dbReference type="PANTHER" id="PTHR34370:SF1">
    <property type="entry name" value="OS04G0600100 PROTEIN"/>
    <property type="match status" value="1"/>
</dbReference>
<evidence type="ECO:0000256" key="2">
    <source>
        <dbReference type="SAM" id="Phobius"/>
    </source>
</evidence>
<dbReference type="PANTHER" id="PTHR34370">
    <property type="entry name" value="OS04G0600100 PROTEIN"/>
    <property type="match status" value="1"/>
</dbReference>
<evidence type="ECO:0008006" key="5">
    <source>
        <dbReference type="Google" id="ProtNLM"/>
    </source>
</evidence>
<feature type="transmembrane region" description="Helical" evidence="2">
    <location>
        <begin position="200"/>
        <end position="228"/>
    </location>
</feature>
<keyword evidence="2" id="KW-0472">Membrane</keyword>
<dbReference type="EMBL" id="HBGJ01024182">
    <property type="protein sequence ID" value="CAD9257078.1"/>
    <property type="molecule type" value="Transcribed_RNA"/>
</dbReference>
<evidence type="ECO:0000313" key="4">
    <source>
        <dbReference type="EMBL" id="CAD9257078.1"/>
    </source>
</evidence>
<name>A0A7S1U592_9STRA</name>
<dbReference type="AlphaFoldDB" id="A0A7S1U592"/>
<evidence type="ECO:0000256" key="3">
    <source>
        <dbReference type="SAM" id="SignalP"/>
    </source>
</evidence>
<feature type="compositionally biased region" description="Basic and acidic residues" evidence="1">
    <location>
        <begin position="73"/>
        <end position="90"/>
    </location>
</feature>
<keyword evidence="2" id="KW-0812">Transmembrane</keyword>
<feature type="chain" id="PRO_5031413771" description="ADP,ATP carrier protein" evidence="3">
    <location>
        <begin position="23"/>
        <end position="236"/>
    </location>
</feature>
<gene>
    <name evidence="4" type="ORF">PPAR1163_LOCUS15449</name>
</gene>
<protein>
    <recommendedName>
        <fullName evidence="5">ADP,ATP carrier protein</fullName>
    </recommendedName>
</protein>
<reference evidence="4" key="1">
    <citation type="submission" date="2021-01" db="EMBL/GenBank/DDBJ databases">
        <authorList>
            <person name="Corre E."/>
            <person name="Pelletier E."/>
            <person name="Niang G."/>
            <person name="Scheremetjew M."/>
            <person name="Finn R."/>
            <person name="Kale V."/>
            <person name="Holt S."/>
            <person name="Cochrane G."/>
            <person name="Meng A."/>
            <person name="Brown T."/>
            <person name="Cohen L."/>
        </authorList>
    </citation>
    <scope>NUCLEOTIDE SEQUENCE</scope>
    <source>
        <strain evidence="4">CCMP2877</strain>
    </source>
</reference>
<organism evidence="4">
    <name type="scientific">Phaeomonas parva</name>
    <dbReference type="NCBI Taxonomy" id="124430"/>
    <lineage>
        <taxon>Eukaryota</taxon>
        <taxon>Sar</taxon>
        <taxon>Stramenopiles</taxon>
        <taxon>Ochrophyta</taxon>
        <taxon>Pinguiophyceae</taxon>
        <taxon>Pinguiochrysidales</taxon>
        <taxon>Pinguiochrysidaceae</taxon>
        <taxon>Phaeomonas</taxon>
    </lineage>
</organism>
<keyword evidence="2" id="KW-1133">Transmembrane helix</keyword>
<keyword evidence="3" id="KW-0732">Signal</keyword>
<proteinExistence type="predicted"/>
<feature type="region of interest" description="Disordered" evidence="1">
    <location>
        <begin position="57"/>
        <end position="90"/>
    </location>
</feature>
<sequence>MARRSALALCLCALQAGALSLGRPTRLARPVRLYQGAQPPAQHSRLFRSLPLRALESGVPPEGGQSPAAQKEVVAKKDGQGDEAKGEGKKSLLQRMRGAMSFDKKRLASLGTSLTLSYGAVSNYNMSVMMGLAWYTFSMKYGISPLAPGQWKGFLAVYAGFYVLSNVLRPLRIVVATAMAPKLDEFVKGLQGKFGMTKPMAFFIAVFLLNILGTCVAFGSCILTASIASGVPIWAR</sequence>